<dbReference type="SUPFAM" id="SSF101898">
    <property type="entry name" value="NHL repeat"/>
    <property type="match status" value="1"/>
</dbReference>
<dbReference type="InterPro" id="IPR015943">
    <property type="entry name" value="WD40/YVTN_repeat-like_dom_sf"/>
</dbReference>
<sequence>MDDSTVLVTEFLGNQLSRINLTTGERQVIASNLSSPEGVAYHPHGIAVVAETGTQSVKAIDIDTGRSVILKKNLPIGFEGFPSGPKPFIFTRVAIAKDTVYITGDADNSIRTVKLDNALRIFPEQ</sequence>
<proteinExistence type="predicted"/>
<reference evidence="1" key="1">
    <citation type="submission" date="2020-09" db="EMBL/GenBank/DDBJ databases">
        <title>Iningainema tapete sp. nov. (Scytonemataceae, Cyanobacteria) from greenhouses in central Florida (USA) produces two types of nodularin with biosynthetic potential for microcystin-LR and anabaenopeptins.</title>
        <authorList>
            <person name="Berthold D.E."/>
            <person name="Lefler F.W."/>
            <person name="Huang I.-S."/>
            <person name="Abdulla H."/>
            <person name="Zimba P.V."/>
            <person name="Laughinghouse H.D. IV."/>
        </authorList>
    </citation>
    <scope>NUCLEOTIDE SEQUENCE</scope>
    <source>
        <strain evidence="1">BLCCT55</strain>
    </source>
</reference>
<evidence type="ECO:0000313" key="1">
    <source>
        <dbReference type="EMBL" id="MBD2773883.1"/>
    </source>
</evidence>
<organism evidence="1 2">
    <name type="scientific">Iningainema tapete BLCC-T55</name>
    <dbReference type="NCBI Taxonomy" id="2748662"/>
    <lineage>
        <taxon>Bacteria</taxon>
        <taxon>Bacillati</taxon>
        <taxon>Cyanobacteriota</taxon>
        <taxon>Cyanophyceae</taxon>
        <taxon>Nostocales</taxon>
        <taxon>Scytonemataceae</taxon>
        <taxon>Iningainema tapete</taxon>
    </lineage>
</organism>
<dbReference type="AlphaFoldDB" id="A0A8J7BYB1"/>
<evidence type="ECO:0000313" key="2">
    <source>
        <dbReference type="Proteomes" id="UP000629098"/>
    </source>
</evidence>
<protein>
    <submittedName>
        <fullName evidence="1">Uncharacterized protein</fullName>
    </submittedName>
</protein>
<gene>
    <name evidence="1" type="ORF">ICL16_17835</name>
</gene>
<name>A0A8J7BYB1_9CYAN</name>
<dbReference type="Proteomes" id="UP000629098">
    <property type="component" value="Unassembled WGS sequence"/>
</dbReference>
<dbReference type="Gene3D" id="2.130.10.10">
    <property type="entry name" value="YVTN repeat-like/Quinoprotein amine dehydrogenase"/>
    <property type="match status" value="1"/>
</dbReference>
<keyword evidence="2" id="KW-1185">Reference proteome</keyword>
<dbReference type="RefSeq" id="WP_190830197.1">
    <property type="nucleotide sequence ID" value="NZ_CAWPPI010000061.1"/>
</dbReference>
<dbReference type="EMBL" id="JACXAE010000061">
    <property type="protein sequence ID" value="MBD2773883.1"/>
    <property type="molecule type" value="Genomic_DNA"/>
</dbReference>
<comment type="caution">
    <text evidence="1">The sequence shown here is derived from an EMBL/GenBank/DDBJ whole genome shotgun (WGS) entry which is preliminary data.</text>
</comment>
<accession>A0A8J7BYB1</accession>